<evidence type="ECO:0000313" key="3">
    <source>
        <dbReference type="Proteomes" id="UP000076874"/>
    </source>
</evidence>
<comment type="caution">
    <text evidence="2">The sequence shown here is derived from an EMBL/GenBank/DDBJ whole genome shotgun (WGS) entry which is preliminary data.</text>
</comment>
<dbReference type="InterPro" id="IPR011257">
    <property type="entry name" value="DNA_glycosylase"/>
</dbReference>
<accession>A0A167MMX5</accession>
<feature type="region of interest" description="Disordered" evidence="1">
    <location>
        <begin position="1"/>
        <end position="56"/>
    </location>
</feature>
<proteinExistence type="predicted"/>
<name>A0A167MMX5_9HYPO</name>
<dbReference type="SUPFAM" id="SSF48150">
    <property type="entry name" value="DNA-glycosylase"/>
    <property type="match status" value="1"/>
</dbReference>
<dbReference type="OrthoDB" id="4676at2759"/>
<keyword evidence="3" id="KW-1185">Reference proteome</keyword>
<reference evidence="2 3" key="1">
    <citation type="journal article" date="2016" name="Genome Biol. Evol.">
        <title>Divergent and convergent evolution of fungal pathogenicity.</title>
        <authorList>
            <person name="Shang Y."/>
            <person name="Xiao G."/>
            <person name="Zheng P."/>
            <person name="Cen K."/>
            <person name="Zhan S."/>
            <person name="Wang C."/>
        </authorList>
    </citation>
    <scope>NUCLEOTIDE SEQUENCE [LARGE SCALE GENOMIC DNA]</scope>
    <source>
        <strain evidence="2 3">RCEF 264</strain>
    </source>
</reference>
<dbReference type="GO" id="GO:0006281">
    <property type="term" value="P:DNA repair"/>
    <property type="evidence" value="ECO:0007669"/>
    <property type="project" value="InterPro"/>
</dbReference>
<dbReference type="Proteomes" id="UP000076874">
    <property type="component" value="Unassembled WGS sequence"/>
</dbReference>
<sequence length="263" mass="28427">MGRPATQSRAAGKQAAKADPTKRKTASGGVSKPQPRRGKAAVTKDGHHTSARDVVAKYGGPPVNGLVDDKWPRSEIVLADILYALLSSARVSHEIAIKALACLLDEHYQDLETLRQASWDRKTQVLTQGGYARYRERAANFFDELVELLEDKYGGDPAKILPDGQKGDAARKTLTARLQEIKGLGPVATDIFIGSIQNVVPTVAPFLDARSRKTAAQIGLGQDVDAMFADLGRDAKEMAKLEVALTQIRFAKKEAEFTGASSM</sequence>
<protein>
    <submittedName>
        <fullName evidence="2">Uncharacterized protein</fullName>
    </submittedName>
</protein>
<dbReference type="AlphaFoldDB" id="A0A167MMX5"/>
<organism evidence="2 3">
    <name type="scientific">Niveomyces insectorum RCEF 264</name>
    <dbReference type="NCBI Taxonomy" id="1081102"/>
    <lineage>
        <taxon>Eukaryota</taxon>
        <taxon>Fungi</taxon>
        <taxon>Dikarya</taxon>
        <taxon>Ascomycota</taxon>
        <taxon>Pezizomycotina</taxon>
        <taxon>Sordariomycetes</taxon>
        <taxon>Hypocreomycetidae</taxon>
        <taxon>Hypocreales</taxon>
        <taxon>Cordycipitaceae</taxon>
        <taxon>Niveomyces</taxon>
    </lineage>
</organism>
<evidence type="ECO:0000256" key="1">
    <source>
        <dbReference type="SAM" id="MobiDB-lite"/>
    </source>
</evidence>
<gene>
    <name evidence="2" type="ORF">SPI_08798</name>
</gene>
<dbReference type="EMBL" id="AZHD01000023">
    <property type="protein sequence ID" value="OAA54552.1"/>
    <property type="molecule type" value="Genomic_DNA"/>
</dbReference>
<evidence type="ECO:0000313" key="2">
    <source>
        <dbReference type="EMBL" id="OAA54552.1"/>
    </source>
</evidence>
<dbReference type="GO" id="GO:0003824">
    <property type="term" value="F:catalytic activity"/>
    <property type="evidence" value="ECO:0007669"/>
    <property type="project" value="InterPro"/>
</dbReference>
<feature type="compositionally biased region" description="Basic and acidic residues" evidence="1">
    <location>
        <begin position="42"/>
        <end position="55"/>
    </location>
</feature>